<reference evidence="2" key="1">
    <citation type="submission" date="2014-09" db="EMBL/GenBank/DDBJ databases">
        <authorList>
            <person name="Sharma Rahul"/>
            <person name="Thines Marco"/>
        </authorList>
    </citation>
    <scope>NUCLEOTIDE SEQUENCE [LARGE SCALE GENOMIC DNA]</scope>
</reference>
<protein>
    <submittedName>
        <fullName evidence="1">Uncharacterized protein</fullName>
    </submittedName>
</protein>
<evidence type="ECO:0000313" key="2">
    <source>
        <dbReference type="Proteomes" id="UP000054928"/>
    </source>
</evidence>
<accession>A0A0P1AZ57</accession>
<dbReference type="OMA" id="HIDTEDE"/>
<keyword evidence="2" id="KW-1185">Reference proteome</keyword>
<sequence>MPIEWFRSHRRCVHIDTEDEDTWSPTAFSVTQQKPHQTTQRNHDIHSKSHSLRSIIGLGGSAQLESDAEKRRRKLYQTKTHRRFTIHGLSYEHADKAKSSMNARPTGSLLPMDVSASPRHENLLRNHFHLNSTRVRSPPTQQMLPNSRESHPSIIFIDCPP</sequence>
<dbReference type="RefSeq" id="XP_024583455.1">
    <property type="nucleotide sequence ID" value="XM_024718015.1"/>
</dbReference>
<dbReference type="AlphaFoldDB" id="A0A0P1AZ57"/>
<organism evidence="1 2">
    <name type="scientific">Plasmopara halstedii</name>
    <name type="common">Downy mildew of sunflower</name>
    <dbReference type="NCBI Taxonomy" id="4781"/>
    <lineage>
        <taxon>Eukaryota</taxon>
        <taxon>Sar</taxon>
        <taxon>Stramenopiles</taxon>
        <taxon>Oomycota</taxon>
        <taxon>Peronosporomycetes</taxon>
        <taxon>Peronosporales</taxon>
        <taxon>Peronosporaceae</taxon>
        <taxon>Plasmopara</taxon>
    </lineage>
</organism>
<name>A0A0P1AZ57_PLAHL</name>
<evidence type="ECO:0000313" key="1">
    <source>
        <dbReference type="EMBL" id="CEG47086.1"/>
    </source>
</evidence>
<dbReference type="GeneID" id="36398797"/>
<dbReference type="Proteomes" id="UP000054928">
    <property type="component" value="Unassembled WGS sequence"/>
</dbReference>
<proteinExistence type="predicted"/>
<dbReference type="OrthoDB" id="119296at2759"/>
<dbReference type="EMBL" id="CCYD01002371">
    <property type="protein sequence ID" value="CEG47086.1"/>
    <property type="molecule type" value="Genomic_DNA"/>
</dbReference>